<dbReference type="Proteomes" id="UP000006882">
    <property type="component" value="Chromosome G6"/>
</dbReference>
<evidence type="ECO:0000313" key="2">
    <source>
        <dbReference type="EMBL" id="ONI02290.1"/>
    </source>
</evidence>
<gene>
    <name evidence="2" type="ORF">PRUPE_6G188500</name>
</gene>
<organism evidence="2 3">
    <name type="scientific">Prunus persica</name>
    <name type="common">Peach</name>
    <name type="synonym">Amygdalus persica</name>
    <dbReference type="NCBI Taxonomy" id="3760"/>
    <lineage>
        <taxon>Eukaryota</taxon>
        <taxon>Viridiplantae</taxon>
        <taxon>Streptophyta</taxon>
        <taxon>Embryophyta</taxon>
        <taxon>Tracheophyta</taxon>
        <taxon>Spermatophyta</taxon>
        <taxon>Magnoliopsida</taxon>
        <taxon>eudicotyledons</taxon>
        <taxon>Gunneridae</taxon>
        <taxon>Pentapetalae</taxon>
        <taxon>rosids</taxon>
        <taxon>fabids</taxon>
        <taxon>Rosales</taxon>
        <taxon>Rosaceae</taxon>
        <taxon>Amygdaloideae</taxon>
        <taxon>Amygdaleae</taxon>
        <taxon>Prunus</taxon>
    </lineage>
</organism>
<reference evidence="2 3" key="1">
    <citation type="journal article" date="2013" name="Nat. Genet.">
        <title>The high-quality draft genome of peach (Prunus persica) identifies unique patterns of genetic diversity, domestication and genome evolution.</title>
        <authorList>
            <consortium name="International Peach Genome Initiative"/>
            <person name="Verde I."/>
            <person name="Abbott A.G."/>
            <person name="Scalabrin S."/>
            <person name="Jung S."/>
            <person name="Shu S."/>
            <person name="Marroni F."/>
            <person name="Zhebentyayeva T."/>
            <person name="Dettori M.T."/>
            <person name="Grimwood J."/>
            <person name="Cattonaro F."/>
            <person name="Zuccolo A."/>
            <person name="Rossini L."/>
            <person name="Jenkins J."/>
            <person name="Vendramin E."/>
            <person name="Meisel L.A."/>
            <person name="Decroocq V."/>
            <person name="Sosinski B."/>
            <person name="Prochnik S."/>
            <person name="Mitros T."/>
            <person name="Policriti A."/>
            <person name="Cipriani G."/>
            <person name="Dondini L."/>
            <person name="Ficklin S."/>
            <person name="Goodstein D.M."/>
            <person name="Xuan P."/>
            <person name="Del Fabbro C."/>
            <person name="Aramini V."/>
            <person name="Copetti D."/>
            <person name="Gonzalez S."/>
            <person name="Horner D.S."/>
            <person name="Falchi R."/>
            <person name="Lucas S."/>
            <person name="Mica E."/>
            <person name="Maldonado J."/>
            <person name="Lazzari B."/>
            <person name="Bielenberg D."/>
            <person name="Pirona R."/>
            <person name="Miculan M."/>
            <person name="Barakat A."/>
            <person name="Testolin R."/>
            <person name="Stella A."/>
            <person name="Tartarini S."/>
            <person name="Tonutti P."/>
            <person name="Arus P."/>
            <person name="Orellana A."/>
            <person name="Wells C."/>
            <person name="Main D."/>
            <person name="Vizzotto G."/>
            <person name="Silva H."/>
            <person name="Salamini F."/>
            <person name="Schmutz J."/>
            <person name="Morgante M."/>
            <person name="Rokhsar D.S."/>
        </authorList>
    </citation>
    <scope>NUCLEOTIDE SEQUENCE [LARGE SCALE GENOMIC DNA]</scope>
    <source>
        <strain evidence="3">cv. Nemared</strain>
    </source>
</reference>
<sequence length="128" mass="14705">MKLVRLFVMMRIGSIYKLIVRQVISSLSIKPIEASIYEAFSLSYIYFVRACRKIMSVSLEALAMAGTDYRSIAMTVEEWERCDLELSPPHLLAEDEEEKDERQFEEQVMGKETKKGREGGNFPTPISC</sequence>
<dbReference type="EMBL" id="CM007656">
    <property type="protein sequence ID" value="ONI02290.1"/>
    <property type="molecule type" value="Genomic_DNA"/>
</dbReference>
<proteinExistence type="predicted"/>
<dbReference type="AlphaFoldDB" id="A0A251NU79"/>
<feature type="compositionally biased region" description="Basic and acidic residues" evidence="1">
    <location>
        <begin position="100"/>
        <end position="118"/>
    </location>
</feature>
<feature type="region of interest" description="Disordered" evidence="1">
    <location>
        <begin position="92"/>
        <end position="128"/>
    </location>
</feature>
<protein>
    <submittedName>
        <fullName evidence="2">Uncharacterized protein</fullName>
    </submittedName>
</protein>
<accession>A0A251NU79</accession>
<keyword evidence="3" id="KW-1185">Reference proteome</keyword>
<evidence type="ECO:0000256" key="1">
    <source>
        <dbReference type="SAM" id="MobiDB-lite"/>
    </source>
</evidence>
<dbReference type="Gramene" id="ONI02290">
    <property type="protein sequence ID" value="ONI02290"/>
    <property type="gene ID" value="PRUPE_6G188500"/>
</dbReference>
<evidence type="ECO:0000313" key="3">
    <source>
        <dbReference type="Proteomes" id="UP000006882"/>
    </source>
</evidence>
<name>A0A251NU79_PRUPE</name>
<dbReference type="eggNOG" id="ENOG502SDWZ">
    <property type="taxonomic scope" value="Eukaryota"/>
</dbReference>